<dbReference type="AlphaFoldDB" id="A0A5A7SN98"/>
<gene>
    <name evidence="2" type="ORF">E6C27_scaffold219G00930</name>
</gene>
<reference evidence="2 3" key="1">
    <citation type="submission" date="2019-08" db="EMBL/GenBank/DDBJ databases">
        <title>Draft genome sequences of two oriental melons (Cucumis melo L. var makuwa).</title>
        <authorList>
            <person name="Kwon S.-Y."/>
        </authorList>
    </citation>
    <scope>NUCLEOTIDE SEQUENCE [LARGE SCALE GENOMIC DNA]</scope>
    <source>
        <strain evidence="3">cv. SW 3</strain>
        <tissue evidence="2">Leaf</tissue>
    </source>
</reference>
<dbReference type="PANTHER" id="PTHR33018:SF34">
    <property type="entry name" value="OS02G0472350 PROTEIN"/>
    <property type="match status" value="1"/>
</dbReference>
<feature type="compositionally biased region" description="Basic and acidic residues" evidence="1">
    <location>
        <begin position="9"/>
        <end position="20"/>
    </location>
</feature>
<evidence type="ECO:0000313" key="3">
    <source>
        <dbReference type="Proteomes" id="UP000321393"/>
    </source>
</evidence>
<dbReference type="OrthoDB" id="1717030at2759"/>
<feature type="region of interest" description="Disordered" evidence="1">
    <location>
        <begin position="1"/>
        <end position="20"/>
    </location>
</feature>
<proteinExistence type="predicted"/>
<dbReference type="Proteomes" id="UP000321393">
    <property type="component" value="Unassembled WGS sequence"/>
</dbReference>
<accession>A0A5A7SN98</accession>
<protein>
    <submittedName>
        <fullName evidence="2">Plant transposase</fullName>
    </submittedName>
</protein>
<dbReference type="PANTHER" id="PTHR33018">
    <property type="entry name" value="OS10G0338966 PROTEIN-RELATED"/>
    <property type="match status" value="1"/>
</dbReference>
<organism evidence="2 3">
    <name type="scientific">Cucumis melo var. makuwa</name>
    <name type="common">Oriental melon</name>
    <dbReference type="NCBI Taxonomy" id="1194695"/>
    <lineage>
        <taxon>Eukaryota</taxon>
        <taxon>Viridiplantae</taxon>
        <taxon>Streptophyta</taxon>
        <taxon>Embryophyta</taxon>
        <taxon>Tracheophyta</taxon>
        <taxon>Spermatophyta</taxon>
        <taxon>Magnoliopsida</taxon>
        <taxon>eudicotyledons</taxon>
        <taxon>Gunneridae</taxon>
        <taxon>Pentapetalae</taxon>
        <taxon>rosids</taxon>
        <taxon>fabids</taxon>
        <taxon>Cucurbitales</taxon>
        <taxon>Cucurbitaceae</taxon>
        <taxon>Benincaseae</taxon>
        <taxon>Cucumis</taxon>
    </lineage>
</organism>
<comment type="caution">
    <text evidence="2">The sequence shown here is derived from an EMBL/GenBank/DDBJ whole genome shotgun (WGS) entry which is preliminary data.</text>
</comment>
<evidence type="ECO:0000256" key="1">
    <source>
        <dbReference type="SAM" id="MobiDB-lite"/>
    </source>
</evidence>
<evidence type="ECO:0000313" key="2">
    <source>
        <dbReference type="EMBL" id="KAA0032260.1"/>
    </source>
</evidence>
<dbReference type="EMBL" id="SSTE01021801">
    <property type="protein sequence ID" value="KAA0032260.1"/>
    <property type="molecule type" value="Genomic_DNA"/>
</dbReference>
<sequence length="441" mass="49767">MDLTQPSSDDEKNKGEALHLREREIREISPLPDPLHQSNVDCEEATTPSLSSHVNATIHPQARRPQNRSLNSLVGRTRSVVCKLLVEEVEFQLEENEIMNCEEVHTKKPSPKKTRGQTKIEVVLVNVETWKKISTRQKEILCHSIQARYNVDEWQKKFLFQKMGGLWRANKSCLVSNIGKASNDEKLNKLKPNNISSMHDWNEFIKHKTSASFKICFKRFKDMKQKQLPHICSRRGYVRLVEDLKNSSSSTSITQVDVWTKACVKKDGTPINSQVADTLEHIEQDCVASSSSIIDDAISRVLGPNQGYVRELGFDELKSVVASLLKDKEKTSDENSNHLVRRVPSSTHIRTPTPTPIINSPPSVSTNTPHKCLLLDWVDSGEVIAEGRWSSKDPSVLVHHVPFGPNAVRVWVDTVKIPNSFLWRPTSDIIVIDDALGIIVA</sequence>
<name>A0A5A7SN98_CUCMM</name>